<dbReference type="Gene3D" id="3.40.630.30">
    <property type="match status" value="1"/>
</dbReference>
<dbReference type="Pfam" id="PF00583">
    <property type="entry name" value="Acetyltransf_1"/>
    <property type="match status" value="2"/>
</dbReference>
<evidence type="ECO:0000313" key="5">
    <source>
        <dbReference type="Proteomes" id="UP000236379"/>
    </source>
</evidence>
<dbReference type="CDD" id="cd04301">
    <property type="entry name" value="NAT_SF"/>
    <property type="match status" value="2"/>
</dbReference>
<protein>
    <submittedName>
        <fullName evidence="4">GNAT family N-acetyltransferase</fullName>
    </submittedName>
</protein>
<evidence type="ECO:0000256" key="2">
    <source>
        <dbReference type="ARBA" id="ARBA00023315"/>
    </source>
</evidence>
<dbReference type="PANTHER" id="PTHR43877">
    <property type="entry name" value="AMINOALKYLPHOSPHONATE N-ACETYLTRANSFERASE-RELATED-RELATED"/>
    <property type="match status" value="1"/>
</dbReference>
<accession>A0A2K3V2L2</accession>
<proteinExistence type="predicted"/>
<dbReference type="InterPro" id="IPR016181">
    <property type="entry name" value="Acyl_CoA_acyltransferase"/>
</dbReference>
<organism evidence="4 5">
    <name type="scientific">Deinococcus koreensis</name>
    <dbReference type="NCBI Taxonomy" id="2054903"/>
    <lineage>
        <taxon>Bacteria</taxon>
        <taxon>Thermotogati</taxon>
        <taxon>Deinococcota</taxon>
        <taxon>Deinococci</taxon>
        <taxon>Deinococcales</taxon>
        <taxon>Deinococcaceae</taxon>
        <taxon>Deinococcus</taxon>
    </lineage>
</organism>
<feature type="domain" description="N-acetyltransferase" evidence="3">
    <location>
        <begin position="1"/>
        <end position="135"/>
    </location>
</feature>
<evidence type="ECO:0000256" key="1">
    <source>
        <dbReference type="ARBA" id="ARBA00022679"/>
    </source>
</evidence>
<dbReference type="OrthoDB" id="4140682at2"/>
<dbReference type="PANTHER" id="PTHR43877:SF6">
    <property type="entry name" value="GCN5-RELATED N-ACETYLTRANSFERASE"/>
    <property type="match status" value="1"/>
</dbReference>
<reference evidence="4 5" key="1">
    <citation type="submission" date="2018-01" db="EMBL/GenBank/DDBJ databases">
        <title>Deinococcus koreensis sp. nov., a radiation-resistant bacterium isolated from river water.</title>
        <authorList>
            <person name="Choi A."/>
        </authorList>
    </citation>
    <scope>NUCLEOTIDE SEQUENCE [LARGE SCALE GENOMIC DNA]</scope>
    <source>
        <strain evidence="4 5">SJW1-2</strain>
    </source>
</reference>
<dbReference type="EMBL" id="PPPD01000001">
    <property type="protein sequence ID" value="PNY83026.1"/>
    <property type="molecule type" value="Genomic_DNA"/>
</dbReference>
<comment type="caution">
    <text evidence="4">The sequence shown here is derived from an EMBL/GenBank/DDBJ whole genome shotgun (WGS) entry which is preliminary data.</text>
</comment>
<dbReference type="Proteomes" id="UP000236379">
    <property type="component" value="Unassembled WGS sequence"/>
</dbReference>
<sequence length="302" mass="33146">MSAVNPNHPWTPDSLAHELQRLREHPLGLHTAQWVAEDGGRVVGMAAALQFAGMYHPDRYHAELMVLPEAGRRGVGTRLAGVVEAHLRARGAREVLAGAYEDQPHALAFLARRGFSEAMRFFDNVLDVDSFDPAPWAAHEALPDGLRALSLAELEAEVGQDSARRAYHAAFVEARLDVPRTGAASEVTFGDFQTRLSHPLADPHGILLAVTAQGEVAALSELERAEDDSGRLNTGLTGTRRAWRRRGLALALKLRAIRLARQRGIREIWTGNATTNVPMLAINDRLGFRPRQAFVEMKWGGV</sequence>
<dbReference type="InterPro" id="IPR050832">
    <property type="entry name" value="Bact_Acetyltransf"/>
</dbReference>
<dbReference type="PROSITE" id="PS51186">
    <property type="entry name" value="GNAT"/>
    <property type="match status" value="2"/>
</dbReference>
<dbReference type="InterPro" id="IPR000182">
    <property type="entry name" value="GNAT_dom"/>
</dbReference>
<dbReference type="AlphaFoldDB" id="A0A2K3V2L2"/>
<keyword evidence="2" id="KW-0012">Acyltransferase</keyword>
<keyword evidence="1 4" id="KW-0808">Transferase</keyword>
<name>A0A2K3V2L2_9DEIO</name>
<evidence type="ECO:0000313" key="4">
    <source>
        <dbReference type="EMBL" id="PNY83026.1"/>
    </source>
</evidence>
<gene>
    <name evidence="4" type="ORF">CVO96_11990</name>
</gene>
<keyword evidence="5" id="KW-1185">Reference proteome</keyword>
<dbReference type="SUPFAM" id="SSF55729">
    <property type="entry name" value="Acyl-CoA N-acyltransferases (Nat)"/>
    <property type="match status" value="2"/>
</dbReference>
<dbReference type="GO" id="GO:0016747">
    <property type="term" value="F:acyltransferase activity, transferring groups other than amino-acyl groups"/>
    <property type="evidence" value="ECO:0007669"/>
    <property type="project" value="InterPro"/>
</dbReference>
<feature type="domain" description="N-acetyltransferase" evidence="3">
    <location>
        <begin position="169"/>
        <end position="302"/>
    </location>
</feature>
<evidence type="ECO:0000259" key="3">
    <source>
        <dbReference type="PROSITE" id="PS51186"/>
    </source>
</evidence>